<dbReference type="Proteomes" id="UP000317209">
    <property type="component" value="Unassembled WGS sequence"/>
</dbReference>
<sequence length="158" mass="16391">MRAKVSTVPFALAAVVCMGVLAGCSADPHDRSRATMPLASATGSSATPTPLTGVVDAEQVTYLQQLGSRIIAPGSQIAQDVGLTNATSFSIDTATGALTVYPERLPIGVRHLGDGTPFVLIEGVRVLLDTDVPHIEFQLANRQGDVQHAAPSSALWDG</sequence>
<dbReference type="RefSeq" id="WP_141872422.1">
    <property type="nucleotide sequence ID" value="NZ_VFOX01000001.1"/>
</dbReference>
<keyword evidence="3" id="KW-1185">Reference proteome</keyword>
<gene>
    <name evidence="2" type="ORF">FB560_2242</name>
</gene>
<evidence type="ECO:0000256" key="1">
    <source>
        <dbReference type="SAM" id="SignalP"/>
    </source>
</evidence>
<dbReference type="PROSITE" id="PS51257">
    <property type="entry name" value="PROKAR_LIPOPROTEIN"/>
    <property type="match status" value="1"/>
</dbReference>
<protein>
    <submittedName>
        <fullName evidence="2">Uncharacterized protein</fullName>
    </submittedName>
</protein>
<feature type="chain" id="PRO_5039253131" evidence="1">
    <location>
        <begin position="23"/>
        <end position="158"/>
    </location>
</feature>
<proteinExistence type="predicted"/>
<accession>A0A543BP31</accession>
<evidence type="ECO:0000313" key="2">
    <source>
        <dbReference type="EMBL" id="TQL86580.1"/>
    </source>
</evidence>
<evidence type="ECO:0000313" key="3">
    <source>
        <dbReference type="Proteomes" id="UP000317209"/>
    </source>
</evidence>
<name>A0A543BP31_9MICO</name>
<organism evidence="2 3">
    <name type="scientific">Microbacterium saperdae</name>
    <dbReference type="NCBI Taxonomy" id="69368"/>
    <lineage>
        <taxon>Bacteria</taxon>
        <taxon>Bacillati</taxon>
        <taxon>Actinomycetota</taxon>
        <taxon>Actinomycetes</taxon>
        <taxon>Micrococcales</taxon>
        <taxon>Microbacteriaceae</taxon>
        <taxon>Microbacterium</taxon>
    </lineage>
</organism>
<reference evidence="2 3" key="1">
    <citation type="submission" date="2019-06" db="EMBL/GenBank/DDBJ databases">
        <title>Sequencing the genomes of 1000 actinobacteria strains.</title>
        <authorList>
            <person name="Klenk H.-P."/>
        </authorList>
    </citation>
    <scope>NUCLEOTIDE SEQUENCE [LARGE SCALE GENOMIC DNA]</scope>
    <source>
        <strain evidence="2 3">DSM 20169</strain>
    </source>
</reference>
<dbReference type="AlphaFoldDB" id="A0A543BP31"/>
<feature type="signal peptide" evidence="1">
    <location>
        <begin position="1"/>
        <end position="22"/>
    </location>
</feature>
<keyword evidence="1" id="KW-0732">Signal</keyword>
<dbReference type="EMBL" id="VFOX01000001">
    <property type="protein sequence ID" value="TQL86580.1"/>
    <property type="molecule type" value="Genomic_DNA"/>
</dbReference>
<comment type="caution">
    <text evidence="2">The sequence shown here is derived from an EMBL/GenBank/DDBJ whole genome shotgun (WGS) entry which is preliminary data.</text>
</comment>